<organism evidence="1 2">
    <name type="scientific">Sporolactobacillus terrae</name>
    <dbReference type="NCBI Taxonomy" id="269673"/>
    <lineage>
        <taxon>Bacteria</taxon>
        <taxon>Bacillati</taxon>
        <taxon>Bacillota</taxon>
        <taxon>Bacilli</taxon>
        <taxon>Bacillales</taxon>
        <taxon>Sporolactobacillaceae</taxon>
        <taxon>Sporolactobacillus</taxon>
    </lineage>
</organism>
<evidence type="ECO:0000313" key="2">
    <source>
        <dbReference type="Proteomes" id="UP000326951"/>
    </source>
</evidence>
<proteinExistence type="predicted"/>
<protein>
    <submittedName>
        <fullName evidence="1">Uncharacterized protein</fullName>
    </submittedName>
</protein>
<dbReference type="EMBL" id="AP021853">
    <property type="protein sequence ID" value="BBN98265.1"/>
    <property type="molecule type" value="Genomic_DNA"/>
</dbReference>
<gene>
    <name evidence="1" type="ORF">St703_09700</name>
</gene>
<evidence type="ECO:0000313" key="1">
    <source>
        <dbReference type="EMBL" id="BBN98265.1"/>
    </source>
</evidence>
<dbReference type="AlphaFoldDB" id="A0A5K7WUR5"/>
<sequence length="54" mass="6180">MINQPRSAEVEAFANYKGTFLIVKERSHPVKVRPARNKNARNADEQLCYNSAVF</sequence>
<name>A0A5K7WUR5_9BACL</name>
<dbReference type="RefSeq" id="WP_164875477.1">
    <property type="nucleotide sequence ID" value="NZ_AP021853.1"/>
</dbReference>
<dbReference type="Proteomes" id="UP000326951">
    <property type="component" value="Chromosome"/>
</dbReference>
<reference evidence="1 2" key="1">
    <citation type="submission" date="2019-09" db="EMBL/GenBank/DDBJ databases">
        <title>Complete genome sequence of Sporolactobacillus terrae 70-3.</title>
        <authorList>
            <person name="Tanaka N."/>
            <person name="Shiwa Y."/>
            <person name="Fujita N."/>
            <person name="Tanasupawat S."/>
        </authorList>
    </citation>
    <scope>NUCLEOTIDE SEQUENCE [LARGE SCALE GENOMIC DNA]</scope>
    <source>
        <strain evidence="1 2">70-3</strain>
    </source>
</reference>
<accession>A0A5K7WUR5</accession>